<dbReference type="PROSITE" id="PS50893">
    <property type="entry name" value="ABC_TRANSPORTER_2"/>
    <property type="match status" value="1"/>
</dbReference>
<dbReference type="Pfam" id="PF00005">
    <property type="entry name" value="ABC_tran"/>
    <property type="match status" value="1"/>
</dbReference>
<dbReference type="SUPFAM" id="SSF52540">
    <property type="entry name" value="P-loop containing nucleoside triphosphate hydrolases"/>
    <property type="match status" value="1"/>
</dbReference>
<name>A0A8J6P9G5_9FLAO</name>
<gene>
    <name evidence="5" type="ORF">H9Y05_09350</name>
</gene>
<keyword evidence="6" id="KW-1185">Reference proteome</keyword>
<protein>
    <submittedName>
        <fullName evidence="5">ABC transporter ATP-binding protein</fullName>
    </submittedName>
</protein>
<dbReference type="GO" id="GO:0016887">
    <property type="term" value="F:ATP hydrolysis activity"/>
    <property type="evidence" value="ECO:0007669"/>
    <property type="project" value="InterPro"/>
</dbReference>
<dbReference type="PROSITE" id="PS00211">
    <property type="entry name" value="ABC_TRANSPORTER_1"/>
    <property type="match status" value="1"/>
</dbReference>
<evidence type="ECO:0000313" key="5">
    <source>
        <dbReference type="EMBL" id="MBC9812676.1"/>
    </source>
</evidence>
<dbReference type="InterPro" id="IPR017871">
    <property type="entry name" value="ABC_transporter-like_CS"/>
</dbReference>
<dbReference type="PANTHER" id="PTHR42781:SF4">
    <property type="entry name" value="SPERMIDINE_PUTRESCINE IMPORT ATP-BINDING PROTEIN POTA"/>
    <property type="match status" value="1"/>
</dbReference>
<feature type="domain" description="ABC transporter" evidence="4">
    <location>
        <begin position="1"/>
        <end position="233"/>
    </location>
</feature>
<reference evidence="5" key="1">
    <citation type="submission" date="2020-09" db="EMBL/GenBank/DDBJ databases">
        <title>Taishania pollutisoli gen. nov., sp. nov., Isolated from Tetrabromobisphenol A-Contaminated Soil.</title>
        <authorList>
            <person name="Chen Q."/>
        </authorList>
    </citation>
    <scope>NUCLEOTIDE SEQUENCE</scope>
    <source>
        <strain evidence="5">CZZ-1</strain>
    </source>
</reference>
<keyword evidence="2" id="KW-0547">Nucleotide-binding</keyword>
<dbReference type="InterPro" id="IPR003439">
    <property type="entry name" value="ABC_transporter-like_ATP-bd"/>
</dbReference>
<dbReference type="InterPro" id="IPR027417">
    <property type="entry name" value="P-loop_NTPase"/>
</dbReference>
<dbReference type="InterPro" id="IPR050093">
    <property type="entry name" value="ABC_SmlMolc_Importer"/>
</dbReference>
<dbReference type="RefSeq" id="WP_216714127.1">
    <property type="nucleotide sequence ID" value="NZ_JACVEL010000005.1"/>
</dbReference>
<sequence length="310" mass="34885">MLSVNNIYLVYNQPVLNGISFSVAENEIIGIAGNSGAGKTSLLKIIAGLADATEGTVYLNNKRVVGPSMKLIPGHPDIQLVNQDFDLDIYQTTEENIKGKILHLPKTVQEQFTAELLELMELTHASSRLAHTLSGGEQQRLAIARALALEPTILLLDEPFVHLDAQLRYRLISYLTELKRVRNMSIIIVSHNSEELLSLSDKIIYLKDGIIKRLASPFEFYYNYTTVSEARMFGLINQLTVAGKSVHFRPDEYEIDDSEHPEIPLNYSRSVFMGSYFLNEFNAGKKKKIVLLHKAQLNNVKGITINKRKK</sequence>
<keyword evidence="3 5" id="KW-0067">ATP-binding</keyword>
<dbReference type="GO" id="GO:0005524">
    <property type="term" value="F:ATP binding"/>
    <property type="evidence" value="ECO:0007669"/>
    <property type="project" value="UniProtKB-KW"/>
</dbReference>
<evidence type="ECO:0000259" key="4">
    <source>
        <dbReference type="PROSITE" id="PS50893"/>
    </source>
</evidence>
<dbReference type="Gene3D" id="3.40.50.300">
    <property type="entry name" value="P-loop containing nucleotide triphosphate hydrolases"/>
    <property type="match status" value="1"/>
</dbReference>
<evidence type="ECO:0000313" key="6">
    <source>
        <dbReference type="Proteomes" id="UP000652681"/>
    </source>
</evidence>
<dbReference type="AlphaFoldDB" id="A0A8J6P9G5"/>
<dbReference type="Proteomes" id="UP000652681">
    <property type="component" value="Unassembled WGS sequence"/>
</dbReference>
<evidence type="ECO:0000256" key="3">
    <source>
        <dbReference type="ARBA" id="ARBA00022840"/>
    </source>
</evidence>
<evidence type="ECO:0000256" key="2">
    <source>
        <dbReference type="ARBA" id="ARBA00022741"/>
    </source>
</evidence>
<accession>A0A8J6P9G5</accession>
<organism evidence="5 6">
    <name type="scientific">Taishania pollutisoli</name>
    <dbReference type="NCBI Taxonomy" id="2766479"/>
    <lineage>
        <taxon>Bacteria</taxon>
        <taxon>Pseudomonadati</taxon>
        <taxon>Bacteroidota</taxon>
        <taxon>Flavobacteriia</taxon>
        <taxon>Flavobacteriales</taxon>
        <taxon>Crocinitomicaceae</taxon>
        <taxon>Taishania</taxon>
    </lineage>
</organism>
<comment type="caution">
    <text evidence="5">The sequence shown here is derived from an EMBL/GenBank/DDBJ whole genome shotgun (WGS) entry which is preliminary data.</text>
</comment>
<proteinExistence type="predicted"/>
<dbReference type="SMART" id="SM00382">
    <property type="entry name" value="AAA"/>
    <property type="match status" value="1"/>
</dbReference>
<dbReference type="InterPro" id="IPR003593">
    <property type="entry name" value="AAA+_ATPase"/>
</dbReference>
<keyword evidence="1" id="KW-0813">Transport</keyword>
<dbReference type="PANTHER" id="PTHR42781">
    <property type="entry name" value="SPERMIDINE/PUTRESCINE IMPORT ATP-BINDING PROTEIN POTA"/>
    <property type="match status" value="1"/>
</dbReference>
<evidence type="ECO:0000256" key="1">
    <source>
        <dbReference type="ARBA" id="ARBA00022448"/>
    </source>
</evidence>
<dbReference type="EMBL" id="JACVEL010000005">
    <property type="protein sequence ID" value="MBC9812676.1"/>
    <property type="molecule type" value="Genomic_DNA"/>
</dbReference>